<dbReference type="PANTHER" id="PTHR21541:SF3">
    <property type="entry name" value="STRUCTURE-SPECIFIC ENDONUCLEASE SUBUNIT SLX4"/>
    <property type="match status" value="1"/>
</dbReference>
<feature type="region of interest" description="Disordered" evidence="8">
    <location>
        <begin position="829"/>
        <end position="906"/>
    </location>
</feature>
<feature type="compositionally biased region" description="Polar residues" evidence="8">
    <location>
        <begin position="283"/>
        <end position="313"/>
    </location>
</feature>
<feature type="compositionally biased region" description="Polar residues" evidence="8">
    <location>
        <begin position="991"/>
        <end position="1007"/>
    </location>
</feature>
<proteinExistence type="inferred from homology"/>
<gene>
    <name evidence="9" type="ORF">CTOB1V02_LOCUS815</name>
</gene>
<sequence length="1191" mass="130228">MTSVRREGPAETVPSQDDSNDDDFAMERSLRRRKQPKRKLPPPSAASTSMEKRRKGAPPHGAPSRGSKSTSEERNQESVSSTSSICSQSDGSRGNSNAIVESQSMAVKEDSSKRQELSEFLSRFRRRRQPPSTSTSSSPKGRGENHVKELKRVVTNAPRRKKKVAMNRSEYILSRRTDEERQVLLTTKVATLFSENAWDSSSVVEPDVPVYEMNPSKFSTQTLKVWRSSRFLYHDGKTPLESFSVPGLLPDERQSVMAGAASPSVPTCSRSSLVDVPGRDPTQEASWKSQSGGDMRTASSNASMELTPGISSLDTQGRLSLFIRMCDESQEEPPSSTGKAPSTPVSSATRPRVAAAECPPSTSGELSPERNEQQSTRRSEEESPTRSEQHDQHPARSVDVSTRSEESQINGEEQSSTGNEQPPTRSDQDSARSEQPQFQNDLWDCSTDENEPVKNAKNVYDKSTNEEGSGKTQGNPDVDDDMEDLFERSTDEEEVRDSPRKNSRPVTAADVEIIEIGSSTDDGRTPVPSDDVVEVSAPAPVAEEDDDELLFDEEPVEAVRCEVASISPGGSGRNAGVINAGPALEVIDHLLTPSSTSKRKLSSEEAKKQILSLFSANGGSEKEQRISDGNSSSSSVELVFQSPKKSADKEIRRLPPPSWRPQIVTPTCSGIRNIGLLESEKSGQLGMSRLVSRKVERELMKLGRRFHLSDLVSQVSSLSPTRRLPMRSRDCSASALVGRRDSEESDVEQRVAQELSPSRDLRQERQNEEQDSDSGIAFSQPLALRSDGIRSCGSPNASTSRWKRTKSVGSFAHAGHEDLQQSNRLEFTPSTTPATVTTLSSQERPDLVPPKSPCNSTPSTIPGPVESVVMSSTSPELHPSPEVATTPGPSQMDRHSPSPRETPALEPIETPVTVCSSNSLVPTPRETHPPHVWAVVAVKDAELSRFGMRALPRKHAVRILDHIFESTHPVVSKATEKDGNEATKVADPMRMSSSEKQNIGENPTGVDNENGLEKEPASETEEENLDSSLNSLPDPDAGLNQEVEGISSQSTSSQQESKRKTEDEQKMIIRQYIRGNSNLRRSILLYEPIWFESLLEELKGSGVGKEVLKQFLNDQCITFRTTAWHAKGTTTKGRRGKEKRGGRQKKALSQIPEGAPAEGASSSKRSNKKTAAGPRKKKTKETATGGASTQP</sequence>
<feature type="region of interest" description="Disordered" evidence="8">
    <location>
        <begin position="1127"/>
        <end position="1191"/>
    </location>
</feature>
<keyword evidence="6" id="KW-0539">Nucleus</keyword>
<evidence type="ECO:0000256" key="7">
    <source>
        <dbReference type="ARBA" id="ARBA00029496"/>
    </source>
</evidence>
<dbReference type="AlphaFoldDB" id="A0A7R8W5H7"/>
<comment type="subcellular location">
    <subcellularLocation>
        <location evidence="1">Nucleus</location>
    </subcellularLocation>
</comment>
<name>A0A7R8W5H7_9CRUS</name>
<evidence type="ECO:0000256" key="3">
    <source>
        <dbReference type="ARBA" id="ARBA00022763"/>
    </source>
</evidence>
<feature type="compositionally biased region" description="Low complexity" evidence="8">
    <location>
        <begin position="829"/>
        <end position="841"/>
    </location>
</feature>
<feature type="compositionally biased region" description="Basic and acidic residues" evidence="8">
    <location>
        <begin position="367"/>
        <end position="406"/>
    </location>
</feature>
<feature type="compositionally biased region" description="Basic residues" evidence="8">
    <location>
        <begin position="1132"/>
        <end position="1146"/>
    </location>
</feature>
<dbReference type="GO" id="GO:0006260">
    <property type="term" value="P:DNA replication"/>
    <property type="evidence" value="ECO:0007669"/>
    <property type="project" value="InterPro"/>
</dbReference>
<dbReference type="GO" id="GO:0000712">
    <property type="term" value="P:resolution of meiotic recombination intermediates"/>
    <property type="evidence" value="ECO:0007669"/>
    <property type="project" value="TreeGrafter"/>
</dbReference>
<feature type="region of interest" description="Disordered" evidence="8">
    <location>
        <begin position="718"/>
        <end position="779"/>
    </location>
</feature>
<protein>
    <recommendedName>
        <fullName evidence="7">Structure-specific endonuclease subunit SLX4</fullName>
    </recommendedName>
</protein>
<feature type="region of interest" description="Disordered" evidence="8">
    <location>
        <begin position="971"/>
        <end position="1063"/>
    </location>
</feature>
<evidence type="ECO:0000313" key="9">
    <source>
        <dbReference type="EMBL" id="CAD7222818.1"/>
    </source>
</evidence>
<feature type="compositionally biased region" description="Low complexity" evidence="8">
    <location>
        <begin position="1182"/>
        <end position="1191"/>
    </location>
</feature>
<feature type="compositionally biased region" description="Basic and acidic residues" evidence="8">
    <location>
        <begin position="107"/>
        <end position="117"/>
    </location>
</feature>
<keyword evidence="5" id="KW-0234">DNA repair</keyword>
<dbReference type="GO" id="GO:0006281">
    <property type="term" value="P:DNA repair"/>
    <property type="evidence" value="ECO:0007669"/>
    <property type="project" value="UniProtKB-KW"/>
</dbReference>
<keyword evidence="4" id="KW-0233">DNA recombination</keyword>
<feature type="compositionally biased region" description="Basic and acidic residues" evidence="8">
    <location>
        <begin position="451"/>
        <end position="469"/>
    </location>
</feature>
<feature type="region of interest" description="Disordered" evidence="8">
    <location>
        <begin position="326"/>
        <end position="532"/>
    </location>
</feature>
<evidence type="ECO:0000256" key="5">
    <source>
        <dbReference type="ARBA" id="ARBA00023204"/>
    </source>
</evidence>
<dbReference type="EMBL" id="OB660107">
    <property type="protein sequence ID" value="CAD7222818.1"/>
    <property type="molecule type" value="Genomic_DNA"/>
</dbReference>
<evidence type="ECO:0000256" key="6">
    <source>
        <dbReference type="ARBA" id="ARBA00023242"/>
    </source>
</evidence>
<feature type="compositionally biased region" description="Polar residues" evidence="8">
    <location>
        <begin position="93"/>
        <end position="105"/>
    </location>
</feature>
<feature type="compositionally biased region" description="Low complexity" evidence="8">
    <location>
        <begin position="78"/>
        <end position="92"/>
    </location>
</feature>
<evidence type="ECO:0000256" key="4">
    <source>
        <dbReference type="ARBA" id="ARBA00023172"/>
    </source>
</evidence>
<evidence type="ECO:0000256" key="2">
    <source>
        <dbReference type="ARBA" id="ARBA00006661"/>
    </source>
</evidence>
<evidence type="ECO:0000256" key="8">
    <source>
        <dbReference type="SAM" id="MobiDB-lite"/>
    </source>
</evidence>
<dbReference type="InterPro" id="IPR018574">
    <property type="entry name" value="Structure-sp_endonuc_su_Slx4"/>
</dbReference>
<dbReference type="PANTHER" id="PTHR21541">
    <property type="entry name" value="BTB POZ DOMAIN CONTAINING 12"/>
    <property type="match status" value="1"/>
</dbReference>
<feature type="compositionally biased region" description="Basic and acidic residues" evidence="8">
    <location>
        <begin position="738"/>
        <end position="768"/>
    </location>
</feature>
<feature type="region of interest" description="Disordered" evidence="8">
    <location>
        <begin position="1"/>
        <end position="151"/>
    </location>
</feature>
<feature type="compositionally biased region" description="Basic and acidic residues" evidence="8">
    <location>
        <begin position="141"/>
        <end position="151"/>
    </location>
</feature>
<dbReference type="Pfam" id="PF09494">
    <property type="entry name" value="Slx4"/>
    <property type="match status" value="1"/>
</dbReference>
<accession>A0A7R8W5H7</accession>
<feature type="compositionally biased region" description="Basic residues" evidence="8">
    <location>
        <begin position="30"/>
        <end position="40"/>
    </location>
</feature>
<keyword evidence="3" id="KW-0227">DNA damage</keyword>
<feature type="compositionally biased region" description="Polar residues" evidence="8">
    <location>
        <begin position="407"/>
        <end position="425"/>
    </location>
</feature>
<feature type="compositionally biased region" description="Polar residues" evidence="8">
    <location>
        <begin position="332"/>
        <end position="349"/>
    </location>
</feature>
<evidence type="ECO:0000256" key="1">
    <source>
        <dbReference type="ARBA" id="ARBA00004123"/>
    </source>
</evidence>
<feature type="region of interest" description="Disordered" evidence="8">
    <location>
        <begin position="256"/>
        <end position="313"/>
    </location>
</feature>
<reference evidence="9" key="1">
    <citation type="submission" date="2020-11" db="EMBL/GenBank/DDBJ databases">
        <authorList>
            <person name="Tran Van P."/>
        </authorList>
    </citation>
    <scope>NUCLEOTIDE SEQUENCE</scope>
</reference>
<dbReference type="GO" id="GO:0033557">
    <property type="term" value="C:Slx1-Slx4 complex"/>
    <property type="evidence" value="ECO:0007669"/>
    <property type="project" value="InterPro"/>
</dbReference>
<feature type="region of interest" description="Disordered" evidence="8">
    <location>
        <begin position="786"/>
        <end position="805"/>
    </location>
</feature>
<organism evidence="9">
    <name type="scientific">Cyprideis torosa</name>
    <dbReference type="NCBI Taxonomy" id="163714"/>
    <lineage>
        <taxon>Eukaryota</taxon>
        <taxon>Metazoa</taxon>
        <taxon>Ecdysozoa</taxon>
        <taxon>Arthropoda</taxon>
        <taxon>Crustacea</taxon>
        <taxon>Oligostraca</taxon>
        <taxon>Ostracoda</taxon>
        <taxon>Podocopa</taxon>
        <taxon>Podocopida</taxon>
        <taxon>Cytherocopina</taxon>
        <taxon>Cytheroidea</taxon>
        <taxon>Cytherideidae</taxon>
        <taxon>Cyprideis</taxon>
    </lineage>
</organism>
<dbReference type="OrthoDB" id="1931232at2759"/>
<feature type="compositionally biased region" description="Acidic residues" evidence="8">
    <location>
        <begin position="477"/>
        <end position="495"/>
    </location>
</feature>
<feature type="region of interest" description="Disordered" evidence="8">
    <location>
        <begin position="614"/>
        <end position="665"/>
    </location>
</feature>
<comment type="similarity">
    <text evidence="2">Belongs to the SLX4 family.</text>
</comment>